<keyword evidence="5" id="KW-1185">Reference proteome</keyword>
<sequence length="191" mass="21498">MARAGLDKNIVIEKAAQLANELGFENISLKLLADRLKVQPPSLYNHIKGLDDLQNELMLYGWRHMEEKMIEAAVGVSGYAAWEAVCRAFYRYATCNPGVFSAMLWYNKYQGEEALKATERLFSVCFKIASSLNISEENCGHLIRTFRAFLEGFSLLVNHQAFGDPSSVEESFELSLKVLTAGMKTLEESQE</sequence>
<keyword evidence="2" id="KW-0804">Transcription</keyword>
<evidence type="ECO:0000313" key="4">
    <source>
        <dbReference type="EMBL" id="RZS94337.1"/>
    </source>
</evidence>
<dbReference type="AlphaFoldDB" id="A0A4Q7P3U5"/>
<organism evidence="4 5">
    <name type="scientific">Cuneatibacter caecimuris</name>
    <dbReference type="NCBI Taxonomy" id="1796618"/>
    <lineage>
        <taxon>Bacteria</taxon>
        <taxon>Bacillati</taxon>
        <taxon>Bacillota</taxon>
        <taxon>Clostridia</taxon>
        <taxon>Lachnospirales</taxon>
        <taxon>Lachnospiraceae</taxon>
        <taxon>Cuneatibacter</taxon>
    </lineage>
</organism>
<dbReference type="Pfam" id="PF13305">
    <property type="entry name" value="TetR_C_33"/>
    <property type="match status" value="1"/>
</dbReference>
<evidence type="ECO:0000256" key="2">
    <source>
        <dbReference type="ARBA" id="ARBA00023163"/>
    </source>
</evidence>
<dbReference type="InterPro" id="IPR009057">
    <property type="entry name" value="Homeodomain-like_sf"/>
</dbReference>
<dbReference type="Gene3D" id="1.10.10.60">
    <property type="entry name" value="Homeodomain-like"/>
    <property type="match status" value="1"/>
</dbReference>
<dbReference type="RefSeq" id="WP_130435456.1">
    <property type="nucleotide sequence ID" value="NZ_SGXF01000004.1"/>
</dbReference>
<dbReference type="InterPro" id="IPR036271">
    <property type="entry name" value="Tet_transcr_reg_TetR-rel_C_sf"/>
</dbReference>
<keyword evidence="1" id="KW-0805">Transcription regulation</keyword>
<dbReference type="SUPFAM" id="SSF46689">
    <property type="entry name" value="Homeodomain-like"/>
    <property type="match status" value="1"/>
</dbReference>
<reference evidence="4 5" key="1">
    <citation type="submission" date="2019-02" db="EMBL/GenBank/DDBJ databases">
        <title>Genomic Encyclopedia of Type Strains, Phase IV (KMG-IV): sequencing the most valuable type-strain genomes for metagenomic binning, comparative biology and taxonomic classification.</title>
        <authorList>
            <person name="Goeker M."/>
        </authorList>
    </citation>
    <scope>NUCLEOTIDE SEQUENCE [LARGE SCALE GENOMIC DNA]</scope>
    <source>
        <strain evidence="4 5">DSM 29486</strain>
    </source>
</reference>
<protein>
    <submittedName>
        <fullName evidence="4">TetR family transcriptional regulator</fullName>
    </submittedName>
</protein>
<name>A0A4Q7P3U5_9FIRM</name>
<dbReference type="Gene3D" id="1.10.357.10">
    <property type="entry name" value="Tetracycline Repressor, domain 2"/>
    <property type="match status" value="1"/>
</dbReference>
<evidence type="ECO:0000259" key="3">
    <source>
        <dbReference type="Pfam" id="PF13305"/>
    </source>
</evidence>
<dbReference type="Proteomes" id="UP000292927">
    <property type="component" value="Unassembled WGS sequence"/>
</dbReference>
<evidence type="ECO:0000256" key="1">
    <source>
        <dbReference type="ARBA" id="ARBA00023015"/>
    </source>
</evidence>
<proteinExistence type="predicted"/>
<dbReference type="EMBL" id="SGXF01000004">
    <property type="protein sequence ID" value="RZS94337.1"/>
    <property type="molecule type" value="Genomic_DNA"/>
</dbReference>
<accession>A0A4Q7P3U5</accession>
<dbReference type="InterPro" id="IPR025996">
    <property type="entry name" value="MT1864/Rv1816-like_C"/>
</dbReference>
<gene>
    <name evidence="4" type="ORF">EV209_2178</name>
</gene>
<dbReference type="SUPFAM" id="SSF48498">
    <property type="entry name" value="Tetracyclin repressor-like, C-terminal domain"/>
    <property type="match status" value="1"/>
</dbReference>
<comment type="caution">
    <text evidence="4">The sequence shown here is derived from an EMBL/GenBank/DDBJ whole genome shotgun (WGS) entry which is preliminary data.</text>
</comment>
<feature type="domain" description="HTH-type transcriptional regulator MT1864/Rv1816-like C-terminal" evidence="3">
    <location>
        <begin position="82"/>
        <end position="178"/>
    </location>
</feature>
<dbReference type="OrthoDB" id="9808476at2"/>
<evidence type="ECO:0000313" key="5">
    <source>
        <dbReference type="Proteomes" id="UP000292927"/>
    </source>
</evidence>